<comment type="caution">
    <text evidence="1">The sequence shown here is derived from an EMBL/GenBank/DDBJ whole genome shotgun (WGS) entry which is preliminary data.</text>
</comment>
<gene>
    <name evidence="1" type="ORF">EDM21_14945</name>
</gene>
<keyword evidence="2" id="KW-1185">Reference proteome</keyword>
<evidence type="ECO:0000313" key="2">
    <source>
        <dbReference type="Proteomes" id="UP000490800"/>
    </source>
</evidence>
<sequence length="237" mass="27407">MDSRLSLFLGNPIFVDDILPIYSPTVNDIAAIGELQYNVFLTLASFNKENILKHLLRISEEDYTSFEDANSYDLLTSAAPILQEITKSLSFFMRETVLFDEENRCFTCSKGSIHRDNYKQVAGCIQEANGIHETEQSNIFKNEKARKMFTKLQKLRAQHKKQESASLHLKDILSILCQADGNGIHIRNVGRLTIYQIYEQFERMNIKEQHSRLLKVWANGYLGKDDKLPEWIVRTKL</sequence>
<protein>
    <submittedName>
        <fullName evidence="1">Uncharacterized protein</fullName>
    </submittedName>
</protein>
<dbReference type="RefSeq" id="WP_157336881.1">
    <property type="nucleotide sequence ID" value="NZ_RHLK01000008.1"/>
</dbReference>
<dbReference type="AlphaFoldDB" id="A0A7X3FJF7"/>
<dbReference type="EMBL" id="RHLK01000008">
    <property type="protein sequence ID" value="MVP00806.1"/>
    <property type="molecule type" value="Genomic_DNA"/>
</dbReference>
<reference evidence="1 2" key="1">
    <citation type="journal article" date="2019" name="Microorganisms">
        <title>Paenibacillus lutrae sp. nov., A Chitinolytic Species Isolated from A River Otter in Castril Natural Park, Granada, Spain.</title>
        <authorList>
            <person name="Rodriguez M."/>
            <person name="Reina J.C."/>
            <person name="Bejar V."/>
            <person name="Llamas I."/>
        </authorList>
    </citation>
    <scope>NUCLEOTIDE SEQUENCE [LARGE SCALE GENOMIC DNA]</scope>
    <source>
        <strain evidence="1 2">N10</strain>
    </source>
</reference>
<accession>A0A7X3FJF7</accession>
<dbReference type="OrthoDB" id="1911073at2"/>
<proteinExistence type="predicted"/>
<dbReference type="Proteomes" id="UP000490800">
    <property type="component" value="Unassembled WGS sequence"/>
</dbReference>
<organism evidence="1 2">
    <name type="scientific">Paenibacillus lutrae</name>
    <dbReference type="NCBI Taxonomy" id="2078573"/>
    <lineage>
        <taxon>Bacteria</taxon>
        <taxon>Bacillati</taxon>
        <taxon>Bacillota</taxon>
        <taxon>Bacilli</taxon>
        <taxon>Bacillales</taxon>
        <taxon>Paenibacillaceae</taxon>
        <taxon>Paenibacillus</taxon>
    </lineage>
</organism>
<evidence type="ECO:0000313" key="1">
    <source>
        <dbReference type="EMBL" id="MVP00806.1"/>
    </source>
</evidence>
<name>A0A7X3FJF7_9BACL</name>